<evidence type="ECO:0000313" key="2">
    <source>
        <dbReference type="EMBL" id="TWV61382.1"/>
    </source>
</evidence>
<dbReference type="InterPro" id="IPR009081">
    <property type="entry name" value="PP-bd_ACP"/>
</dbReference>
<dbReference type="SUPFAM" id="SSF47336">
    <property type="entry name" value="ACP-like"/>
    <property type="match status" value="1"/>
</dbReference>
<evidence type="ECO:0000259" key="1">
    <source>
        <dbReference type="Pfam" id="PF00550"/>
    </source>
</evidence>
<dbReference type="Proteomes" id="UP000315827">
    <property type="component" value="Unassembled WGS sequence"/>
</dbReference>
<dbReference type="RefSeq" id="WP_146375617.1">
    <property type="nucleotide sequence ID" value="NZ_VOHW01000006.1"/>
</dbReference>
<evidence type="ECO:0000313" key="3">
    <source>
        <dbReference type="Proteomes" id="UP000315827"/>
    </source>
</evidence>
<reference evidence="2 3" key="1">
    <citation type="submission" date="2019-07" db="EMBL/GenBank/DDBJ databases">
        <title>Genome sequencing of Parabacteroides distasonis iSURF_7.</title>
        <authorList>
            <person name="Degefu H.N."/>
            <person name="Ruoff K.L."/>
            <person name="Price C.E."/>
            <person name="Valls R.A."/>
            <person name="O'Toole G.A."/>
        </authorList>
    </citation>
    <scope>NUCLEOTIDE SEQUENCE [LARGE SCALE GENOMIC DNA]</scope>
    <source>
        <strain evidence="2 3">CFPLTA003_1B</strain>
    </source>
</reference>
<protein>
    <submittedName>
        <fullName evidence="2">Acyl carrier protein</fullName>
    </submittedName>
</protein>
<organism evidence="2 3">
    <name type="scientific">Parabacteroides distasonis</name>
    <dbReference type="NCBI Taxonomy" id="823"/>
    <lineage>
        <taxon>Bacteria</taxon>
        <taxon>Pseudomonadati</taxon>
        <taxon>Bacteroidota</taxon>
        <taxon>Bacteroidia</taxon>
        <taxon>Bacteroidales</taxon>
        <taxon>Tannerellaceae</taxon>
        <taxon>Parabacteroides</taxon>
    </lineage>
</organism>
<comment type="caution">
    <text evidence="2">The sequence shown here is derived from an EMBL/GenBank/DDBJ whole genome shotgun (WGS) entry which is preliminary data.</text>
</comment>
<proteinExistence type="predicted"/>
<gene>
    <name evidence="2" type="ORF">FSA05_12170</name>
</gene>
<dbReference type="InterPro" id="IPR036736">
    <property type="entry name" value="ACP-like_sf"/>
</dbReference>
<dbReference type="AlphaFoldDB" id="A0A5C6KDF9"/>
<dbReference type="Gene3D" id="1.10.1200.10">
    <property type="entry name" value="ACP-like"/>
    <property type="match status" value="1"/>
</dbReference>
<accession>A0A5C6KDF9</accession>
<dbReference type="EMBL" id="VOHW01000006">
    <property type="protein sequence ID" value="TWV61382.1"/>
    <property type="molecule type" value="Genomic_DNA"/>
</dbReference>
<dbReference type="Pfam" id="PF00550">
    <property type="entry name" value="PP-binding"/>
    <property type="match status" value="1"/>
</dbReference>
<sequence length="74" mass="8421">MDIQGFIEKFAEAVEVENVKSLSKDTKFRNLDEWSSLAVLSLIAMFDEEYEKEVGDKELKACVTLGDLYELAVK</sequence>
<name>A0A5C6KDF9_PARDI</name>
<feature type="domain" description="Carrier" evidence="1">
    <location>
        <begin position="7"/>
        <end position="70"/>
    </location>
</feature>